<name>A0A9N9AJZ8_9GLOM</name>
<evidence type="ECO:0000313" key="2">
    <source>
        <dbReference type="Proteomes" id="UP000789342"/>
    </source>
</evidence>
<reference evidence="1" key="1">
    <citation type="submission" date="2021-06" db="EMBL/GenBank/DDBJ databases">
        <authorList>
            <person name="Kallberg Y."/>
            <person name="Tangrot J."/>
            <person name="Rosling A."/>
        </authorList>
    </citation>
    <scope>NUCLEOTIDE SEQUENCE</scope>
    <source>
        <strain evidence="1">CL551</strain>
    </source>
</reference>
<protein>
    <submittedName>
        <fullName evidence="1">14299_t:CDS:1</fullName>
    </submittedName>
</protein>
<comment type="caution">
    <text evidence="1">The sequence shown here is derived from an EMBL/GenBank/DDBJ whole genome shotgun (WGS) entry which is preliminary data.</text>
</comment>
<keyword evidence="2" id="KW-1185">Reference proteome</keyword>
<sequence>MGRNLFAERIDINIRWRPCNHLNFQSAGKRRGILIVAIAVESFR</sequence>
<dbReference type="AlphaFoldDB" id="A0A9N9AJZ8"/>
<dbReference type="Proteomes" id="UP000789342">
    <property type="component" value="Unassembled WGS sequence"/>
</dbReference>
<accession>A0A9N9AJZ8</accession>
<dbReference type="EMBL" id="CAJVPV010002714">
    <property type="protein sequence ID" value="CAG8533714.1"/>
    <property type="molecule type" value="Genomic_DNA"/>
</dbReference>
<gene>
    <name evidence="1" type="ORF">AMORRO_LOCUS4795</name>
</gene>
<organism evidence="1 2">
    <name type="scientific">Acaulospora morrowiae</name>
    <dbReference type="NCBI Taxonomy" id="94023"/>
    <lineage>
        <taxon>Eukaryota</taxon>
        <taxon>Fungi</taxon>
        <taxon>Fungi incertae sedis</taxon>
        <taxon>Mucoromycota</taxon>
        <taxon>Glomeromycotina</taxon>
        <taxon>Glomeromycetes</taxon>
        <taxon>Diversisporales</taxon>
        <taxon>Acaulosporaceae</taxon>
        <taxon>Acaulospora</taxon>
    </lineage>
</organism>
<evidence type="ECO:0000313" key="1">
    <source>
        <dbReference type="EMBL" id="CAG8533714.1"/>
    </source>
</evidence>
<feature type="non-terminal residue" evidence="1">
    <location>
        <position position="1"/>
    </location>
</feature>
<feature type="non-terminal residue" evidence="1">
    <location>
        <position position="44"/>
    </location>
</feature>
<proteinExistence type="predicted"/>